<dbReference type="GO" id="GO:0033925">
    <property type="term" value="F:mannosyl-glycoprotein endo-beta-N-acetylglucosaminidase activity"/>
    <property type="evidence" value="ECO:0007669"/>
    <property type="project" value="UniProtKB-EC"/>
</dbReference>
<dbReference type="SUPFAM" id="SSF69360">
    <property type="entry name" value="Cell wall binding repeat"/>
    <property type="match status" value="2"/>
</dbReference>
<dbReference type="Pfam" id="PF01473">
    <property type="entry name" value="Choline_bind_1"/>
    <property type="match status" value="2"/>
</dbReference>
<dbReference type="AlphaFoldDB" id="A0A1S8TS17"/>
<feature type="repeat" description="Cell wall-binding" evidence="2">
    <location>
        <begin position="730"/>
        <end position="749"/>
    </location>
</feature>
<dbReference type="EMBL" id="LZZM01000080">
    <property type="protein sequence ID" value="OOM80580.1"/>
    <property type="molecule type" value="Genomic_DNA"/>
</dbReference>
<accession>A0A1S8TS17</accession>
<feature type="repeat" description="Cell wall-binding" evidence="2">
    <location>
        <begin position="689"/>
        <end position="708"/>
    </location>
</feature>
<feature type="transmembrane region" description="Helical" evidence="4">
    <location>
        <begin position="12"/>
        <end position="32"/>
    </location>
</feature>
<feature type="repeat" description="Cell wall-binding" evidence="2">
    <location>
        <begin position="519"/>
        <end position="538"/>
    </location>
</feature>
<evidence type="ECO:0000313" key="5">
    <source>
        <dbReference type="EMBL" id="OOM80580.1"/>
    </source>
</evidence>
<dbReference type="Pfam" id="PF19127">
    <property type="entry name" value="Choline_bind_3"/>
    <property type="match status" value="4"/>
</dbReference>
<keyword evidence="5" id="KW-0326">Glycosidase</keyword>
<dbReference type="OrthoDB" id="9783374at2"/>
<dbReference type="RefSeq" id="WP_077846459.1">
    <property type="nucleotide sequence ID" value="NZ_LZZM01000080.1"/>
</dbReference>
<feature type="compositionally biased region" description="Polar residues" evidence="3">
    <location>
        <begin position="71"/>
        <end position="84"/>
    </location>
</feature>
<keyword evidence="4" id="KW-1133">Transmembrane helix</keyword>
<proteinExistence type="predicted"/>
<evidence type="ECO:0000256" key="4">
    <source>
        <dbReference type="SAM" id="Phobius"/>
    </source>
</evidence>
<evidence type="ECO:0000256" key="3">
    <source>
        <dbReference type="SAM" id="MobiDB-lite"/>
    </source>
</evidence>
<evidence type="ECO:0000256" key="1">
    <source>
        <dbReference type="ARBA" id="ARBA00022737"/>
    </source>
</evidence>
<feature type="compositionally biased region" description="Basic and acidic residues" evidence="3">
    <location>
        <begin position="41"/>
        <end position="59"/>
    </location>
</feature>
<gene>
    <name evidence="5" type="primary">lytB_2</name>
    <name evidence="5" type="ORF">CLPUN_12460</name>
</gene>
<protein>
    <submittedName>
        <fullName evidence="5">Putative endo-beta-N-acetylglucosaminidase</fullName>
        <ecNumber evidence="5">3.2.1.96</ecNumber>
    </submittedName>
</protein>
<feature type="region of interest" description="Disordered" evidence="3">
    <location>
        <begin position="375"/>
        <end position="397"/>
    </location>
</feature>
<keyword evidence="6" id="KW-1185">Reference proteome</keyword>
<feature type="compositionally biased region" description="Basic residues" evidence="3">
    <location>
        <begin position="375"/>
        <end position="384"/>
    </location>
</feature>
<feature type="repeat" description="Cell wall-binding" evidence="2">
    <location>
        <begin position="584"/>
        <end position="603"/>
    </location>
</feature>
<dbReference type="InterPro" id="IPR018337">
    <property type="entry name" value="Cell_wall/Cho-bd_repeat"/>
</dbReference>
<feature type="repeat" description="Cell wall-binding" evidence="2">
    <location>
        <begin position="499"/>
        <end position="518"/>
    </location>
</feature>
<feature type="repeat" description="Cell wall-binding" evidence="2">
    <location>
        <begin position="540"/>
        <end position="560"/>
    </location>
</feature>
<keyword evidence="1" id="KW-0677">Repeat</keyword>
<comment type="caution">
    <text evidence="5">The sequence shown here is derived from an EMBL/GenBank/DDBJ whole genome shotgun (WGS) entry which is preliminary data.</text>
</comment>
<dbReference type="PROSITE" id="PS51170">
    <property type="entry name" value="CW"/>
    <property type="match status" value="8"/>
</dbReference>
<dbReference type="Proteomes" id="UP000190890">
    <property type="component" value="Unassembled WGS sequence"/>
</dbReference>
<reference evidence="5 6" key="1">
    <citation type="submission" date="2016-05" db="EMBL/GenBank/DDBJ databases">
        <title>Microbial solvent formation.</title>
        <authorList>
            <person name="Poehlein A."/>
            <person name="Montoya Solano J.D."/>
            <person name="Flitsch S."/>
            <person name="Krabben P."/>
            <person name="Duerre P."/>
            <person name="Daniel R."/>
        </authorList>
    </citation>
    <scope>NUCLEOTIDE SEQUENCE [LARGE SCALE GENOMIC DNA]</scope>
    <source>
        <strain evidence="5 6">DSM 2619</strain>
    </source>
</reference>
<dbReference type="EC" id="3.2.1.96" evidence="5"/>
<name>A0A1S8TS17_9CLOT</name>
<feature type="repeat" description="Cell wall-binding" evidence="2">
    <location>
        <begin position="669"/>
        <end position="688"/>
    </location>
</feature>
<keyword evidence="4" id="KW-0812">Transmembrane</keyword>
<keyword evidence="5" id="KW-0378">Hydrolase</keyword>
<dbReference type="Gene3D" id="2.10.270.10">
    <property type="entry name" value="Cholin Binding"/>
    <property type="match status" value="4"/>
</dbReference>
<evidence type="ECO:0000256" key="2">
    <source>
        <dbReference type="PROSITE-ProRule" id="PRU00591"/>
    </source>
</evidence>
<dbReference type="STRING" id="29367.CLPUN_12460"/>
<organism evidence="5 6">
    <name type="scientific">Clostridium puniceum</name>
    <dbReference type="NCBI Taxonomy" id="29367"/>
    <lineage>
        <taxon>Bacteria</taxon>
        <taxon>Bacillati</taxon>
        <taxon>Bacillota</taxon>
        <taxon>Clostridia</taxon>
        <taxon>Eubacteriales</taxon>
        <taxon>Clostridiaceae</taxon>
        <taxon>Clostridium</taxon>
    </lineage>
</organism>
<evidence type="ECO:0000313" key="6">
    <source>
        <dbReference type="Proteomes" id="UP000190890"/>
    </source>
</evidence>
<keyword evidence="4" id="KW-0472">Membrane</keyword>
<feature type="region of interest" description="Disordered" evidence="3">
    <location>
        <begin position="36"/>
        <end position="84"/>
    </location>
</feature>
<feature type="repeat" description="Cell wall-binding" evidence="2">
    <location>
        <begin position="710"/>
        <end position="729"/>
    </location>
</feature>
<sequence>MKRKNVLFQKIYFVLISIMLFTTMIAGIQAMASTNSAATDSEEKKVRWESTTKDGDIKAPEGVTGDGGKWESSTYTPSDGNISSENIEKKSMSAAEEYGAIAAGLMGLLAISAAKSGAASMPEVSEGNGIWVPEADRDAVTKMINKAASKEYYIDANGFVKEVPGAAENLNKSSTYSSVLDRLINGDEKVVIGVNDGWVSYGKNGLEANAFTGDNSGITIGDNWTSQVVMVTGKDTVGSSADITLAHELTHALRGELGLKSINTGGGINHDEEASTIEVENRIRKELGYALRTDGDSVDGGDESYGNYNNASEEKGWYDNIDKLEGSKTLAGNAYSKLASYGAPGSNYGPAHPDAPHVTIDVPSKEAVEVINEIKKRKKKRRRPKSDSGSSEAGYNYDESDWDDVVESVEYTLDKWDDDNDYKWDWGTFWDSGNKISNKEAETVRSEVQSAVSKYIAEDLGTHDTYSLHEIFKSSSKGNAKWKQGNDGSWYYYVKGEKKTGWIQDKGKWYYLNSNGKMETGWVKDNKDWYYLDTDGKMVTDDWKQDQYGKWYYLDTNGKMATDKWKKGKDGYFYCLDSSGNMVKENWVQDKGKWYYLNPKGQMLTGWQEINNQEYFFDWSTGEMKTGLIKDGDGKLYNLDDDSGAVKTGWMKKDDDTWYYFGGDDGESITGWINDNGTSYYLDENGNIKTGWFQYGESWYYLDSDSGVMQTGWKQYGDSWYYFNPRGDMKKGWLEEKGNWYYLNSEGEMLTDTWIPDEENSEEWHYVGSDGIMQIDEEIDEIDDIYEIYEGGLIEVLPIKVTDGAAVTYDGFELPDGNNDNTIVARLSNGTSAYIFKSVNAFLKFEALNSMGENNGEAGVIYVTEEQEELADAGADILTGEFAGNFVPIIVNGIKAYKSLKTGEIIYSKSFSANSGVGDAFEGAGEAGWDMLKGGGYINGRRYSQHAMERMAPDTPQVRAELEKIAADLAKGKGLEPQTKAYSDFVKKYVDPRNIPPSAIEDAIKNTTSAPGKYADTFIHETGDVTVVVNGVGDVITVIPK</sequence>